<protein>
    <recommendedName>
        <fullName evidence="4">DUF11 domain-containing protein</fullName>
    </recommendedName>
</protein>
<dbReference type="NCBIfam" id="TIGR01451">
    <property type="entry name" value="B_ant_repeat"/>
    <property type="match status" value="1"/>
</dbReference>
<feature type="compositionally biased region" description="Low complexity" evidence="1">
    <location>
        <begin position="695"/>
        <end position="705"/>
    </location>
</feature>
<keyword evidence="2" id="KW-0812">Transmembrane</keyword>
<dbReference type="InterPro" id="IPR051172">
    <property type="entry name" value="Chlamydia_OmcB"/>
</dbReference>
<reference evidence="5 6" key="1">
    <citation type="submission" date="2019-07" db="EMBL/GenBank/DDBJ databases">
        <title>Whole genome shotgun sequence of Cellulomonas composti NBRC 100758.</title>
        <authorList>
            <person name="Hosoyama A."/>
            <person name="Uohara A."/>
            <person name="Ohji S."/>
            <person name="Ichikawa N."/>
        </authorList>
    </citation>
    <scope>NUCLEOTIDE SEQUENCE [LARGE SCALE GENOMIC DNA]</scope>
    <source>
        <strain evidence="5 6">NBRC 100758</strain>
    </source>
</reference>
<dbReference type="SUPFAM" id="SSF49899">
    <property type="entry name" value="Concanavalin A-like lectins/glucanases"/>
    <property type="match status" value="1"/>
</dbReference>
<keyword evidence="3" id="KW-0732">Signal</keyword>
<evidence type="ECO:0000259" key="4">
    <source>
        <dbReference type="Pfam" id="PF01345"/>
    </source>
</evidence>
<dbReference type="OrthoDB" id="5024153at2"/>
<dbReference type="Gene3D" id="2.60.40.10">
    <property type="entry name" value="Immunoglobulins"/>
    <property type="match status" value="1"/>
</dbReference>
<dbReference type="RefSeq" id="WP_146843963.1">
    <property type="nucleotide sequence ID" value="NZ_BJWG01000017.1"/>
</dbReference>
<feature type="region of interest" description="Disordered" evidence="1">
    <location>
        <begin position="661"/>
        <end position="705"/>
    </location>
</feature>
<dbReference type="PANTHER" id="PTHR34819:SF3">
    <property type="entry name" value="CELL SURFACE PROTEIN"/>
    <property type="match status" value="1"/>
</dbReference>
<proteinExistence type="predicted"/>
<feature type="domain" description="DUF11" evidence="4">
    <location>
        <begin position="413"/>
        <end position="531"/>
    </location>
</feature>
<keyword evidence="6" id="KW-1185">Reference proteome</keyword>
<dbReference type="GO" id="GO:0005975">
    <property type="term" value="P:carbohydrate metabolic process"/>
    <property type="evidence" value="ECO:0007669"/>
    <property type="project" value="UniProtKB-ARBA"/>
</dbReference>
<keyword evidence="2" id="KW-0472">Membrane</keyword>
<evidence type="ECO:0000256" key="3">
    <source>
        <dbReference type="SAM" id="SignalP"/>
    </source>
</evidence>
<feature type="chain" id="PRO_5021858458" description="DUF11 domain-containing protein" evidence="3">
    <location>
        <begin position="28"/>
        <end position="736"/>
    </location>
</feature>
<evidence type="ECO:0000256" key="2">
    <source>
        <dbReference type="SAM" id="Phobius"/>
    </source>
</evidence>
<name>A0A511JEW6_9CELL</name>
<dbReference type="Proteomes" id="UP000321720">
    <property type="component" value="Unassembled WGS sequence"/>
</dbReference>
<dbReference type="InterPro" id="IPR013320">
    <property type="entry name" value="ConA-like_dom_sf"/>
</dbReference>
<dbReference type="PANTHER" id="PTHR34819">
    <property type="entry name" value="LARGE CYSTEINE-RICH PERIPLASMIC PROTEIN OMCB"/>
    <property type="match status" value="1"/>
</dbReference>
<dbReference type="Pfam" id="PF01345">
    <property type="entry name" value="DUF11"/>
    <property type="match status" value="3"/>
</dbReference>
<feature type="domain" description="DUF11" evidence="4">
    <location>
        <begin position="539"/>
        <end position="659"/>
    </location>
</feature>
<feature type="transmembrane region" description="Helical" evidence="2">
    <location>
        <begin position="708"/>
        <end position="730"/>
    </location>
</feature>
<dbReference type="AlphaFoldDB" id="A0A511JEW6"/>
<feature type="domain" description="DUF11" evidence="4">
    <location>
        <begin position="285"/>
        <end position="405"/>
    </location>
</feature>
<dbReference type="InterPro" id="IPR013783">
    <property type="entry name" value="Ig-like_fold"/>
</dbReference>
<dbReference type="EMBL" id="BJWG01000017">
    <property type="protein sequence ID" value="GEL96329.1"/>
    <property type="molecule type" value="Genomic_DNA"/>
</dbReference>
<evidence type="ECO:0000256" key="1">
    <source>
        <dbReference type="SAM" id="MobiDB-lite"/>
    </source>
</evidence>
<dbReference type="Gene3D" id="2.60.120.200">
    <property type="match status" value="1"/>
</dbReference>
<gene>
    <name evidence="5" type="ORF">CCO02nite_29870</name>
</gene>
<sequence length="736" mass="73292">MPRTRLWTTFVGMAALVALAVAAPVAAADPPADPFPVDEPLATGFASDSWVLPGGATNVAAFVDGALRLTPATNFVQGDATLAQGFDSDVAFDVDFDLGAWGGGNPGDAMTFFLQDAAVAPNLGINGGAAGYAGKQGGYVAVGFDNAGNFATDSGSWGPFNASLANSVVLRGAAGATGPMQWPVLARVPATIQTTETTPRHVHLEVRPAPNSSITLTVVLDGVTVFDEVDVRTVEPAADPGATPPVPVRGQPARPARFMLGFSASTGGAQNNYEVSNLEATAAADVAITTDGPAVVEPGTSATWTVTATNDDTNPVTGATVDLGLPAGVTDVSWTCTAVGASSCPASGSDEELLVDLVRSGQVVIEVTATVPDALAGSTLTQTASITAPADRTETALADNTATWTTTVLDFPDLAVTLTPDSAAVVYGGTASWTVDVESLGLGDAPGNRVVVVLPPVVDPATVDVPGCVVAGSTLTCDLGLMTSGESQGFSVSGAVTGDLDACIAQDLRTTATVSGARRELVTANNSDESTGTCSVPVDLSITKTGPAGAVVGDDVTFTIEVTNAADVPAPATRVTDVLPDGLADASWTCENPDGVPCEQPAGDGDVDTSVDLPAGGTATIVVTGVADAAGELANTATVTPCAVCDDESTSDDTASAVVVVEPTPTPTPSPTVTPTPTPTSTPTSGPAPTPTPTSAPDDPDLAVTGAAGAPGLAALTAVLLTAGAALLLIRRRPTR</sequence>
<feature type="signal peptide" evidence="3">
    <location>
        <begin position="1"/>
        <end position="27"/>
    </location>
</feature>
<feature type="compositionally biased region" description="Pro residues" evidence="1">
    <location>
        <begin position="664"/>
        <end position="694"/>
    </location>
</feature>
<evidence type="ECO:0000313" key="6">
    <source>
        <dbReference type="Proteomes" id="UP000321720"/>
    </source>
</evidence>
<evidence type="ECO:0000313" key="5">
    <source>
        <dbReference type="EMBL" id="GEL96329.1"/>
    </source>
</evidence>
<comment type="caution">
    <text evidence="5">The sequence shown here is derived from an EMBL/GenBank/DDBJ whole genome shotgun (WGS) entry which is preliminary data.</text>
</comment>
<dbReference type="InterPro" id="IPR047589">
    <property type="entry name" value="DUF11_rpt"/>
</dbReference>
<accession>A0A511JEW6</accession>
<organism evidence="5 6">
    <name type="scientific">Cellulomonas composti</name>
    <dbReference type="NCBI Taxonomy" id="266130"/>
    <lineage>
        <taxon>Bacteria</taxon>
        <taxon>Bacillati</taxon>
        <taxon>Actinomycetota</taxon>
        <taxon>Actinomycetes</taxon>
        <taxon>Micrococcales</taxon>
        <taxon>Cellulomonadaceae</taxon>
        <taxon>Cellulomonas</taxon>
    </lineage>
</organism>
<dbReference type="InterPro" id="IPR001434">
    <property type="entry name" value="OmcB-like_DUF11"/>
</dbReference>
<keyword evidence="2" id="KW-1133">Transmembrane helix</keyword>